<evidence type="ECO:0000256" key="6">
    <source>
        <dbReference type="SAM" id="Phobius"/>
    </source>
</evidence>
<dbReference type="GO" id="GO:0005384">
    <property type="term" value="F:manganese ion transmembrane transporter activity"/>
    <property type="evidence" value="ECO:0007669"/>
    <property type="project" value="TreeGrafter"/>
</dbReference>
<dbReference type="PANTHER" id="PTHR11706:SF33">
    <property type="entry name" value="NATURAL RESISTANCE-ASSOCIATED MACROPHAGE PROTEIN 2"/>
    <property type="match status" value="1"/>
</dbReference>
<feature type="transmembrane region" description="Helical" evidence="6">
    <location>
        <begin position="333"/>
        <end position="351"/>
    </location>
</feature>
<keyword evidence="2" id="KW-0813">Transport</keyword>
<evidence type="ECO:0000256" key="5">
    <source>
        <dbReference type="ARBA" id="ARBA00023136"/>
    </source>
</evidence>
<evidence type="ECO:0000313" key="8">
    <source>
        <dbReference type="Proteomes" id="UP000001350"/>
    </source>
</evidence>
<feature type="transmembrane region" description="Helical" evidence="6">
    <location>
        <begin position="399"/>
        <end position="418"/>
    </location>
</feature>
<name>C3MVQ2_SACI4</name>
<comment type="subcellular location">
    <subcellularLocation>
        <location evidence="1">Membrane</location>
        <topology evidence="1">Multi-pass membrane protein</topology>
    </subcellularLocation>
</comment>
<keyword evidence="5 6" id="KW-0472">Membrane</keyword>
<dbReference type="GO" id="GO:0015086">
    <property type="term" value="F:cadmium ion transmembrane transporter activity"/>
    <property type="evidence" value="ECO:0007669"/>
    <property type="project" value="TreeGrafter"/>
</dbReference>
<dbReference type="GO" id="GO:0034755">
    <property type="term" value="P:iron ion transmembrane transport"/>
    <property type="evidence" value="ECO:0007669"/>
    <property type="project" value="TreeGrafter"/>
</dbReference>
<feature type="transmembrane region" description="Helical" evidence="6">
    <location>
        <begin position="295"/>
        <end position="321"/>
    </location>
</feature>
<feature type="transmembrane region" description="Helical" evidence="6">
    <location>
        <begin position="134"/>
        <end position="159"/>
    </location>
</feature>
<dbReference type="PANTHER" id="PTHR11706">
    <property type="entry name" value="SOLUTE CARRIER PROTEIN FAMILY 11 MEMBER"/>
    <property type="match status" value="1"/>
</dbReference>
<dbReference type="Proteomes" id="UP000001350">
    <property type="component" value="Chromosome"/>
</dbReference>
<sequence length="420" mass="46317">MNTAFTFNTHCNSFLPKKKEFIITYARCFETSIRDSAKLFGPAWIALLADADAASILGGLSTGEEYGYKLIWFVMLLSLPLFIIQEASGRLGAISGKGIGELIREYYSRKVSILSIFPIFFVDFFTYLSEYAGIAIGCYLIGIIPLFGLVIFFILHVIIVLTKNYEITERYLVVVSVILLLSALIIVGPKLNFTGQEVLYFSTSKNFLFFIAVNIGAVVTPPCMLIYQSSATAIKYPKIDINNSKKISWITIETLLGAIITELIIVLSEMIGTSIGNIDPTDPAQLLYNLGNFHYIFGITLISAGFLTLIVVSLSSAWGLLEALGKNNYKNSVKIYIMESIPAMLIVSLMLGNYSSVINFALTLLSLSPIVIAIPAVMVGILISNKKIMGKYTYTRTRLVAYFFTIVMIVVGGFVGTLHL</sequence>
<keyword evidence="4 6" id="KW-1133">Transmembrane helix</keyword>
<dbReference type="KEGG" id="sia:M1425_0666"/>
<evidence type="ECO:0000256" key="2">
    <source>
        <dbReference type="ARBA" id="ARBA00022448"/>
    </source>
</evidence>
<evidence type="ECO:0000313" key="7">
    <source>
        <dbReference type="EMBL" id="ACP37489.1"/>
    </source>
</evidence>
<dbReference type="AlphaFoldDB" id="C3MVQ2"/>
<dbReference type="Pfam" id="PF01566">
    <property type="entry name" value="Nramp"/>
    <property type="match status" value="1"/>
</dbReference>
<feature type="transmembrane region" description="Helical" evidence="6">
    <location>
        <begin position="207"/>
        <end position="227"/>
    </location>
</feature>
<evidence type="ECO:0000256" key="3">
    <source>
        <dbReference type="ARBA" id="ARBA00022692"/>
    </source>
</evidence>
<organism evidence="7 8">
    <name type="scientific">Saccharolobus islandicus (strain M.14.25 / Kamchatka #1)</name>
    <name type="common">Sulfolobus islandicus</name>
    <dbReference type="NCBI Taxonomy" id="427317"/>
    <lineage>
        <taxon>Archaea</taxon>
        <taxon>Thermoproteota</taxon>
        <taxon>Thermoprotei</taxon>
        <taxon>Sulfolobales</taxon>
        <taxon>Sulfolobaceae</taxon>
        <taxon>Saccharolobus</taxon>
    </lineage>
</organism>
<gene>
    <name evidence="7" type="ordered locus">M1425_0666</name>
</gene>
<dbReference type="InterPro" id="IPR001046">
    <property type="entry name" value="NRAMP_fam"/>
</dbReference>
<dbReference type="GO" id="GO:0005886">
    <property type="term" value="C:plasma membrane"/>
    <property type="evidence" value="ECO:0007669"/>
    <property type="project" value="TreeGrafter"/>
</dbReference>
<dbReference type="HOGENOM" id="CLU_020088_6_0_2"/>
<reference evidence="7 8" key="1">
    <citation type="journal article" date="2009" name="Proc. Natl. Acad. Sci. U.S.A.">
        <title>Biogeography of the Sulfolobus islandicus pan-genome.</title>
        <authorList>
            <person name="Reno M.L."/>
            <person name="Held N.L."/>
            <person name="Fields C.J."/>
            <person name="Burke P.V."/>
            <person name="Whitaker R.J."/>
        </authorList>
    </citation>
    <scope>NUCLEOTIDE SEQUENCE [LARGE SCALE GENOMIC DNA]</scope>
    <source>
        <strain evidence="8">M.14.25 / Kamchatka #1</strain>
    </source>
</reference>
<proteinExistence type="predicted"/>
<feature type="transmembrane region" description="Helical" evidence="6">
    <location>
        <begin position="111"/>
        <end position="128"/>
    </location>
</feature>
<evidence type="ECO:0000256" key="1">
    <source>
        <dbReference type="ARBA" id="ARBA00004141"/>
    </source>
</evidence>
<feature type="transmembrane region" description="Helical" evidence="6">
    <location>
        <begin position="247"/>
        <end position="275"/>
    </location>
</feature>
<accession>C3MVQ2</accession>
<dbReference type="EMBL" id="CP001400">
    <property type="protein sequence ID" value="ACP37489.1"/>
    <property type="molecule type" value="Genomic_DNA"/>
</dbReference>
<feature type="transmembrane region" description="Helical" evidence="6">
    <location>
        <begin position="171"/>
        <end position="187"/>
    </location>
</feature>
<keyword evidence="3 6" id="KW-0812">Transmembrane</keyword>
<feature type="transmembrane region" description="Helical" evidence="6">
    <location>
        <begin position="357"/>
        <end position="383"/>
    </location>
</feature>
<evidence type="ECO:0000256" key="4">
    <source>
        <dbReference type="ARBA" id="ARBA00022989"/>
    </source>
</evidence>
<protein>
    <submittedName>
        <fullName evidence="7">Mn2+ and Fe2+ transporter of the NRAMP family-like protein</fullName>
    </submittedName>
</protein>